<evidence type="ECO:0000256" key="1">
    <source>
        <dbReference type="SAM" id="Phobius"/>
    </source>
</evidence>
<keyword evidence="1" id="KW-0472">Membrane</keyword>
<keyword evidence="1" id="KW-1133">Transmembrane helix</keyword>
<accession>A0A3E0AYQ3</accession>
<dbReference type="EMBL" id="QUMW01000010">
    <property type="protein sequence ID" value="REG24859.1"/>
    <property type="molecule type" value="Genomic_DNA"/>
</dbReference>
<reference evidence="2 3" key="1">
    <citation type="submission" date="2018-08" db="EMBL/GenBank/DDBJ databases">
        <title>Genomic Encyclopedia of Type Strains, Phase IV (KMG-IV): sequencing the most valuable type-strain genomes for metagenomic binning, comparative biology and taxonomic classification.</title>
        <authorList>
            <person name="Goeker M."/>
        </authorList>
    </citation>
    <scope>NUCLEOTIDE SEQUENCE [LARGE SCALE GENOMIC DNA]</scope>
    <source>
        <strain evidence="2 3">DSM 17274</strain>
    </source>
</reference>
<evidence type="ECO:0000313" key="2">
    <source>
        <dbReference type="EMBL" id="REG24859.1"/>
    </source>
</evidence>
<name>A0A3E0AYQ3_9STAP</name>
<dbReference type="Proteomes" id="UP000257076">
    <property type="component" value="Unassembled WGS sequence"/>
</dbReference>
<feature type="transmembrane region" description="Helical" evidence="1">
    <location>
        <begin position="39"/>
        <end position="61"/>
    </location>
</feature>
<comment type="caution">
    <text evidence="2">The sequence shown here is derived from an EMBL/GenBank/DDBJ whole genome shotgun (WGS) entry which is preliminary data.</text>
</comment>
<keyword evidence="1" id="KW-0812">Transmembrane</keyword>
<proteinExistence type="predicted"/>
<protein>
    <submittedName>
        <fullName evidence="2">Uncharacterized protein</fullName>
    </submittedName>
</protein>
<sequence length="62" mass="6759">METLTTILGISMVLLALASLSLLALEIITKSPEHRSFRLANISGLTAFLCLIVFLVLINFLV</sequence>
<evidence type="ECO:0000313" key="3">
    <source>
        <dbReference type="Proteomes" id="UP000257076"/>
    </source>
</evidence>
<keyword evidence="3" id="KW-1185">Reference proteome</keyword>
<organism evidence="2 3">
    <name type="scientific">Jeotgalicoccus halotolerans</name>
    <dbReference type="NCBI Taxonomy" id="157227"/>
    <lineage>
        <taxon>Bacteria</taxon>
        <taxon>Bacillati</taxon>
        <taxon>Bacillota</taxon>
        <taxon>Bacilli</taxon>
        <taxon>Bacillales</taxon>
        <taxon>Staphylococcaceae</taxon>
        <taxon>Jeotgalicoccus</taxon>
    </lineage>
</organism>
<dbReference type="AlphaFoldDB" id="A0A3E0AYQ3"/>
<feature type="transmembrane region" description="Helical" evidence="1">
    <location>
        <begin position="6"/>
        <end position="27"/>
    </location>
</feature>
<gene>
    <name evidence="2" type="ORF">DFR63_1169</name>
</gene>